<reference evidence="2" key="1">
    <citation type="submission" date="2017-10" db="EMBL/GenBank/DDBJ databases">
        <title>Chryseobacterium sp. B5 is a hydrocarbonoclastic and plant growth promoting bacterium.</title>
        <authorList>
            <person name="Thijs S."/>
            <person name="Gkorezis P."/>
            <person name="Van Hamme J."/>
        </authorList>
    </citation>
    <scope>NUCLEOTIDE SEQUENCE</scope>
    <source>
        <strain evidence="2">B5</strain>
    </source>
</reference>
<sequence>MRTSDFTRFITLTALSLGLAGTALAQDATPSSTAAPTDLSRAQVLADLEMWHRAGLTYVSDREIDVRSTEYQRGLERYQQLRASPAYREAVTRLEKGHAVAQDK</sequence>
<protein>
    <recommendedName>
        <fullName evidence="3">DUF4148 domain-containing protein</fullName>
    </recommendedName>
</protein>
<evidence type="ECO:0008006" key="3">
    <source>
        <dbReference type="Google" id="ProtNLM"/>
    </source>
</evidence>
<evidence type="ECO:0000256" key="1">
    <source>
        <dbReference type="SAM" id="SignalP"/>
    </source>
</evidence>
<dbReference type="InterPro" id="IPR025421">
    <property type="entry name" value="DUF4148"/>
</dbReference>
<evidence type="ECO:0000313" key="2">
    <source>
        <dbReference type="EMBL" id="PII36706.1"/>
    </source>
</evidence>
<gene>
    <name evidence="2" type="ORF">CTI11_05195</name>
</gene>
<dbReference type="EMBL" id="PEKC01000012">
    <property type="protein sequence ID" value="PII36706.1"/>
    <property type="molecule type" value="Genomic_DNA"/>
</dbReference>
<dbReference type="AlphaFoldDB" id="A0A2G7T9X6"/>
<proteinExistence type="predicted"/>
<organism evidence="2">
    <name type="scientific">Chryseobacterium sp. B5</name>
    <dbReference type="NCBI Taxonomy" id="2050562"/>
    <lineage>
        <taxon>Bacteria</taxon>
        <taxon>Pseudomonadati</taxon>
        <taxon>Bacteroidota</taxon>
        <taxon>Flavobacteriia</taxon>
        <taxon>Flavobacteriales</taxon>
        <taxon>Weeksellaceae</taxon>
        <taxon>Chryseobacterium group</taxon>
        <taxon>Chryseobacterium</taxon>
    </lineage>
</organism>
<accession>A0A2G7T9X6</accession>
<keyword evidence="1" id="KW-0732">Signal</keyword>
<comment type="caution">
    <text evidence="2">The sequence shown here is derived from an EMBL/GenBank/DDBJ whole genome shotgun (WGS) entry which is preliminary data.</text>
</comment>
<name>A0A2G7T9X6_9FLAO</name>
<feature type="chain" id="PRO_5013956572" description="DUF4148 domain-containing protein" evidence="1">
    <location>
        <begin position="26"/>
        <end position="104"/>
    </location>
</feature>
<dbReference type="Pfam" id="PF13663">
    <property type="entry name" value="DUF4148"/>
    <property type="match status" value="1"/>
</dbReference>
<feature type="signal peptide" evidence="1">
    <location>
        <begin position="1"/>
        <end position="25"/>
    </location>
</feature>